<dbReference type="Proteomes" id="UP000292781">
    <property type="component" value="Unassembled WGS sequence"/>
</dbReference>
<dbReference type="SUPFAM" id="SSF53649">
    <property type="entry name" value="Alkaline phosphatase-like"/>
    <property type="match status" value="1"/>
</dbReference>
<comment type="caution">
    <text evidence="1">The sequence shown here is derived from an EMBL/GenBank/DDBJ whole genome shotgun (WGS) entry which is preliminary data.</text>
</comment>
<proteinExistence type="predicted"/>
<evidence type="ECO:0000313" key="2">
    <source>
        <dbReference type="Proteomes" id="UP000292781"/>
    </source>
</evidence>
<protein>
    <submittedName>
        <fullName evidence="1">BREX-1 system phosphatase PglZ type A</fullName>
    </submittedName>
</protein>
<reference evidence="1 2" key="1">
    <citation type="submission" date="2019-02" db="EMBL/GenBank/DDBJ databases">
        <title>Siculibacillus lacustris gen. nov., sp. nov., a new rosette-forming bacterium isolated from a freshwater crater lake (Lake St. Ana, Romania).</title>
        <authorList>
            <person name="Felfoldi T."/>
            <person name="Marton Z."/>
            <person name="Szabo A."/>
            <person name="Mentes A."/>
            <person name="Boka K."/>
            <person name="Marialigeti K."/>
            <person name="Mathe I."/>
            <person name="Koncz M."/>
            <person name="Schumann P."/>
            <person name="Toth E."/>
        </authorList>
    </citation>
    <scope>NUCLEOTIDE SEQUENCE [LARGE SCALE GENOMIC DNA]</scope>
    <source>
        <strain evidence="1 2">SA-279</strain>
    </source>
</reference>
<dbReference type="EMBL" id="SJFN01000059">
    <property type="protein sequence ID" value="TBW32407.1"/>
    <property type="molecule type" value="Genomic_DNA"/>
</dbReference>
<evidence type="ECO:0000313" key="1">
    <source>
        <dbReference type="EMBL" id="TBW32407.1"/>
    </source>
</evidence>
<dbReference type="Pfam" id="PF08665">
    <property type="entry name" value="PglZ"/>
    <property type="match status" value="1"/>
</dbReference>
<gene>
    <name evidence="1" type="primary">pglZ</name>
    <name evidence="1" type="ORF">EYW49_22130</name>
</gene>
<dbReference type="InterPro" id="IPR014060">
    <property type="entry name" value="PglZ"/>
</dbReference>
<keyword evidence="2" id="KW-1185">Reference proteome</keyword>
<dbReference type="NCBIfam" id="TIGR02687">
    <property type="entry name" value="BREX-1 system phosphatase PglZ type A"/>
    <property type="match status" value="1"/>
</dbReference>
<dbReference type="OrthoDB" id="9769734at2"/>
<accession>A0A4Q9VCS3</accession>
<dbReference type="RefSeq" id="WP_131311834.1">
    <property type="nucleotide sequence ID" value="NZ_SJFN01000059.1"/>
</dbReference>
<organism evidence="1 2">
    <name type="scientific">Siculibacillus lacustris</name>
    <dbReference type="NCBI Taxonomy" id="1549641"/>
    <lineage>
        <taxon>Bacteria</taxon>
        <taxon>Pseudomonadati</taxon>
        <taxon>Pseudomonadota</taxon>
        <taxon>Alphaproteobacteria</taxon>
        <taxon>Hyphomicrobiales</taxon>
        <taxon>Ancalomicrobiaceae</taxon>
        <taxon>Siculibacillus</taxon>
    </lineage>
</organism>
<name>A0A4Q9VCS3_9HYPH</name>
<dbReference type="AlphaFoldDB" id="A0A4Q9VCS3"/>
<dbReference type="InterPro" id="IPR017850">
    <property type="entry name" value="Alkaline_phosphatase_core_sf"/>
</dbReference>
<sequence length="840" mass="95392">MKDQITKSLNILFERYGNRIVLWKDVIGEFDAVFDELQIESVEKIRIENNEFGVKHHILREKPKQKFLLYRSGTAPTDSSNWLLDVELAHTDFIADSVVIWRTELGLRPQIQHVIEEHKEFFKSAPRRLEKLKARVDGDASQDALRTAMMAICVDCSGGFDNVVEALVIGEASREEEATESSQWRLIERCNLSSHFWKRVGVLYGYQSEKPSIADFAITLFGSALTATIGHEAIQLGGDWLLLFRRLKDSRSASEAFKSLSDRYANVLEVERKLKKLELRKYQEVDFFEIADRICLSVLVDEIAKRTITSSAVADLIKERKRSLWFSKYEDLYEACRHASEFLQTLHSVNISISDLADGVKRYTGSWSGVDRSYRKFIYHTQRYGQTNLLHGLSEQIENGYANQFLLRLSEAWQTQVDAAPKWIASQIPHQRNFYNRYVDSFRQKGQKIIVIISDALRYEIGDELAGRIRSLDRFSAQIEPMLGCLPSYTQLGMAALLPNKTLAISDDNSGTVLVNGQSSSGSDNRAKILASTNDRTRVMKSEDLAILKTDDLRGVLKDHDIIYVYHDVIDRAGDNMKSEGTVFETAENAMVEIVKMVQKFMSANANNVIVTADHGFLYQHRPIEESDYSNATVAGDVVLYRNRRFVLGKGLKVDHGLRHFTPSEANLEGDVEILIPKSITRLRQQGSGSRFVHGGATLQEVVVPVLQITKRRTSDTSLVEVDIVHSGNGMITTNQYGAVFFQTAAVDEKTQARRLRAGLHAADETLISDQQELTFDITSSNPRDREMRKTFLLSRQADAYNGQDVFLVLEEQHGDTTHYTKYKQARFTLKLGMGRDFDF</sequence>